<sequence length="555" mass="60350">MTSVDDRVRELVLCESAGILCLVAAAFPHIYLTGQPKTCPSDELEIDCKGRMDIARDGSFAYIDLGEVKTRLDYATAVPQLGLRLGALKWFVCKACGAELEGVRLVGRLFVFEQGTQEFVDNAQRMEASEKWGFSLYLHRVKSVAAGLLPNTPTTFAKLKVGDDLVVIDLRGNNSPACLVAPPTTYVDGAGATMGYVAAGTGIPHIDDLPPLPQFLIDLLHQRATPPAGGDRRGPEARAHGPERPPSVEPDLVSPELQAEVVSELRRLLCGWGDNSSVFSDAVASSVGPGVLYKFRNGPQGRAACPYFPAGTGNHDSNNFGLLRRGVEISYICHGERCKTEARANSIRRGALPFPVAASFSDSQPLNSKRNRLYVDRELLPMAFLRENLNVYSGDVGGATIIERIYLRKGLKFVFTPNGWFYWNGIIWVADEGGSHILRIMREELVKVEKGYLAERGSNLEARSDEASMESDDESLTDSGTAGTGGSGKKKEPKIVNFNFNAKMSNVLTTCKDLFFNAGFEGKLDFNRDFRAAQNGVIDLKTGGLPAPPPAGERD</sequence>
<dbReference type="Pfam" id="PF08706">
    <property type="entry name" value="D5_N"/>
    <property type="match status" value="1"/>
</dbReference>
<dbReference type="AlphaFoldDB" id="A0A1Y1ISF4"/>
<dbReference type="InterPro" id="IPR014818">
    <property type="entry name" value="Phage/plasmid_primase_P4_C"/>
</dbReference>
<dbReference type="GO" id="GO:0016787">
    <property type="term" value="F:hydrolase activity"/>
    <property type="evidence" value="ECO:0007669"/>
    <property type="project" value="UniProtKB-KW"/>
</dbReference>
<dbReference type="PANTHER" id="PTHR35372">
    <property type="entry name" value="ATP BINDING PROTEIN-RELATED"/>
    <property type="match status" value="1"/>
</dbReference>
<evidence type="ECO:0000313" key="4">
    <source>
        <dbReference type="EMBL" id="GAQ92972.1"/>
    </source>
</evidence>
<evidence type="ECO:0000256" key="2">
    <source>
        <dbReference type="SAM" id="MobiDB-lite"/>
    </source>
</evidence>
<gene>
    <name evidence="4" type="ORF">KFL_012300015</name>
</gene>
<feature type="compositionally biased region" description="Acidic residues" evidence="2">
    <location>
        <begin position="467"/>
        <end position="476"/>
    </location>
</feature>
<dbReference type="Proteomes" id="UP000054558">
    <property type="component" value="Unassembled WGS sequence"/>
</dbReference>
<feature type="region of interest" description="Disordered" evidence="2">
    <location>
        <begin position="461"/>
        <end position="490"/>
    </location>
</feature>
<dbReference type="InterPro" id="IPR051620">
    <property type="entry name" value="ORF904-like_C"/>
</dbReference>
<dbReference type="EMBL" id="DF238179">
    <property type="protein sequence ID" value="GAQ92972.1"/>
    <property type="molecule type" value="Genomic_DNA"/>
</dbReference>
<feature type="compositionally biased region" description="Basic and acidic residues" evidence="2">
    <location>
        <begin position="230"/>
        <end position="243"/>
    </location>
</feature>
<keyword evidence="1" id="KW-0378">Hydrolase</keyword>
<accession>A0A1Y1ISF4</accession>
<name>A0A1Y1ISF4_KLENI</name>
<evidence type="ECO:0000259" key="3">
    <source>
        <dbReference type="Pfam" id="PF08706"/>
    </source>
</evidence>
<keyword evidence="5" id="KW-1185">Reference proteome</keyword>
<protein>
    <recommendedName>
        <fullName evidence="3">Bacteriophage/plasmid primase P4 C-terminal domain-containing protein</fullName>
    </recommendedName>
</protein>
<organism evidence="4 5">
    <name type="scientific">Klebsormidium nitens</name>
    <name type="common">Green alga</name>
    <name type="synonym">Ulothrix nitens</name>
    <dbReference type="NCBI Taxonomy" id="105231"/>
    <lineage>
        <taxon>Eukaryota</taxon>
        <taxon>Viridiplantae</taxon>
        <taxon>Streptophyta</taxon>
        <taxon>Klebsormidiophyceae</taxon>
        <taxon>Klebsormidiales</taxon>
        <taxon>Klebsormidiaceae</taxon>
        <taxon>Klebsormidium</taxon>
    </lineage>
</organism>
<dbReference type="PANTHER" id="PTHR35372:SF2">
    <property type="entry name" value="SF3 HELICASE DOMAIN-CONTAINING PROTEIN"/>
    <property type="match status" value="1"/>
</dbReference>
<evidence type="ECO:0000256" key="1">
    <source>
        <dbReference type="ARBA" id="ARBA00022801"/>
    </source>
</evidence>
<reference evidence="4 5" key="1">
    <citation type="journal article" date="2014" name="Nat. Commun.">
        <title>Klebsormidium flaccidum genome reveals primary factors for plant terrestrial adaptation.</title>
        <authorList>
            <person name="Hori K."/>
            <person name="Maruyama F."/>
            <person name="Fujisawa T."/>
            <person name="Togashi T."/>
            <person name="Yamamoto N."/>
            <person name="Seo M."/>
            <person name="Sato S."/>
            <person name="Yamada T."/>
            <person name="Mori H."/>
            <person name="Tajima N."/>
            <person name="Moriyama T."/>
            <person name="Ikeuchi M."/>
            <person name="Watanabe M."/>
            <person name="Wada H."/>
            <person name="Kobayashi K."/>
            <person name="Saito M."/>
            <person name="Masuda T."/>
            <person name="Sasaki-Sekimoto Y."/>
            <person name="Mashiguchi K."/>
            <person name="Awai K."/>
            <person name="Shimojima M."/>
            <person name="Masuda S."/>
            <person name="Iwai M."/>
            <person name="Nobusawa T."/>
            <person name="Narise T."/>
            <person name="Kondo S."/>
            <person name="Saito H."/>
            <person name="Sato R."/>
            <person name="Murakawa M."/>
            <person name="Ihara Y."/>
            <person name="Oshima-Yamada Y."/>
            <person name="Ohtaka K."/>
            <person name="Satoh M."/>
            <person name="Sonobe K."/>
            <person name="Ishii M."/>
            <person name="Ohtani R."/>
            <person name="Kanamori-Sato M."/>
            <person name="Honoki R."/>
            <person name="Miyazaki D."/>
            <person name="Mochizuki H."/>
            <person name="Umetsu J."/>
            <person name="Higashi K."/>
            <person name="Shibata D."/>
            <person name="Kamiya Y."/>
            <person name="Sato N."/>
            <person name="Nakamura Y."/>
            <person name="Tabata S."/>
            <person name="Ida S."/>
            <person name="Kurokawa K."/>
            <person name="Ohta H."/>
        </authorList>
    </citation>
    <scope>NUCLEOTIDE SEQUENCE [LARGE SCALE GENOMIC DNA]</scope>
    <source>
        <strain evidence="4 5">NIES-2285</strain>
    </source>
</reference>
<evidence type="ECO:0000313" key="5">
    <source>
        <dbReference type="Proteomes" id="UP000054558"/>
    </source>
</evidence>
<feature type="region of interest" description="Disordered" evidence="2">
    <location>
        <begin position="224"/>
        <end position="254"/>
    </location>
</feature>
<proteinExistence type="predicted"/>
<feature type="domain" description="Bacteriophage/plasmid primase P4 C-terminal" evidence="3">
    <location>
        <begin position="414"/>
        <end position="545"/>
    </location>
</feature>